<evidence type="ECO:0000313" key="8">
    <source>
        <dbReference type="EMBL" id="ABM60347.1"/>
    </source>
</evidence>
<dbReference type="InterPro" id="IPR003439">
    <property type="entry name" value="ABC_transporter-like_ATP-bd"/>
</dbReference>
<dbReference type="SMART" id="SM00382">
    <property type="entry name" value="AAA"/>
    <property type="match status" value="1"/>
</dbReference>
<keyword evidence="4" id="KW-0547">Nucleotide-binding</keyword>
<gene>
    <name evidence="8" type="ordered locus">Veis_4650</name>
</gene>
<proteinExistence type="inferred from homology"/>
<dbReference type="PANTHER" id="PTHR43820:SF4">
    <property type="entry name" value="HIGH-AFFINITY BRANCHED-CHAIN AMINO ACID TRANSPORT ATP-BINDING PROTEIN LIVF"/>
    <property type="match status" value="1"/>
</dbReference>
<keyword evidence="5" id="KW-0067">ATP-binding</keyword>
<feature type="domain" description="ABC transporter" evidence="7">
    <location>
        <begin position="2"/>
        <end position="236"/>
    </location>
</feature>
<keyword evidence="3" id="KW-0472">Membrane</keyword>
<name>A1WRU0_VEREI</name>
<evidence type="ECO:0000256" key="2">
    <source>
        <dbReference type="ARBA" id="ARBA00022448"/>
    </source>
</evidence>
<evidence type="ECO:0000256" key="6">
    <source>
        <dbReference type="ARBA" id="ARBA00022970"/>
    </source>
</evidence>
<evidence type="ECO:0000256" key="3">
    <source>
        <dbReference type="ARBA" id="ARBA00022475"/>
    </source>
</evidence>
<dbReference type="SUPFAM" id="SSF52540">
    <property type="entry name" value="P-loop containing nucleoside triphosphate hydrolases"/>
    <property type="match status" value="1"/>
</dbReference>
<evidence type="ECO:0000256" key="4">
    <source>
        <dbReference type="ARBA" id="ARBA00022741"/>
    </source>
</evidence>
<evidence type="ECO:0000256" key="1">
    <source>
        <dbReference type="ARBA" id="ARBA00005417"/>
    </source>
</evidence>
<dbReference type="Pfam" id="PF00005">
    <property type="entry name" value="ABC_tran"/>
    <property type="match status" value="1"/>
</dbReference>
<dbReference type="InterPro" id="IPR027417">
    <property type="entry name" value="P-loop_NTPase"/>
</dbReference>
<accession>A1WRU0</accession>
<keyword evidence="9" id="KW-1185">Reference proteome</keyword>
<dbReference type="PANTHER" id="PTHR43820">
    <property type="entry name" value="HIGH-AFFINITY BRANCHED-CHAIN AMINO ACID TRANSPORT ATP-BINDING PROTEIN LIVF"/>
    <property type="match status" value="1"/>
</dbReference>
<keyword evidence="6" id="KW-0029">Amino-acid transport</keyword>
<dbReference type="Gene3D" id="3.40.50.300">
    <property type="entry name" value="P-loop containing nucleotide triphosphate hydrolases"/>
    <property type="match status" value="1"/>
</dbReference>
<dbReference type="OrthoDB" id="9776369at2"/>
<dbReference type="eggNOG" id="COG0410">
    <property type="taxonomic scope" value="Bacteria"/>
</dbReference>
<evidence type="ECO:0000256" key="5">
    <source>
        <dbReference type="ARBA" id="ARBA00022840"/>
    </source>
</evidence>
<dbReference type="GeneID" id="76462937"/>
<dbReference type="EMBL" id="CP000542">
    <property type="protein sequence ID" value="ABM60347.1"/>
    <property type="molecule type" value="Genomic_DNA"/>
</dbReference>
<organism evidence="8 9">
    <name type="scientific">Verminephrobacter eiseniae (strain EF01-2)</name>
    <dbReference type="NCBI Taxonomy" id="391735"/>
    <lineage>
        <taxon>Bacteria</taxon>
        <taxon>Pseudomonadati</taxon>
        <taxon>Pseudomonadota</taxon>
        <taxon>Betaproteobacteria</taxon>
        <taxon>Burkholderiales</taxon>
        <taxon>Comamonadaceae</taxon>
        <taxon>Verminephrobacter</taxon>
    </lineage>
</organism>
<dbReference type="GO" id="GO:0015658">
    <property type="term" value="F:branched-chain amino acid transmembrane transporter activity"/>
    <property type="evidence" value="ECO:0007669"/>
    <property type="project" value="TreeGrafter"/>
</dbReference>
<dbReference type="KEGG" id="vei:Veis_4650"/>
<reference evidence="9" key="1">
    <citation type="submission" date="2006-12" db="EMBL/GenBank/DDBJ databases">
        <title>Complete sequence of chromosome 1 of Verminephrobacter eiseniae EF01-2.</title>
        <authorList>
            <person name="Copeland A."/>
            <person name="Lucas S."/>
            <person name="Lapidus A."/>
            <person name="Barry K."/>
            <person name="Detter J.C."/>
            <person name="Glavina del Rio T."/>
            <person name="Dalin E."/>
            <person name="Tice H."/>
            <person name="Pitluck S."/>
            <person name="Chertkov O."/>
            <person name="Brettin T."/>
            <person name="Bruce D."/>
            <person name="Han C."/>
            <person name="Tapia R."/>
            <person name="Gilna P."/>
            <person name="Schmutz J."/>
            <person name="Larimer F."/>
            <person name="Land M."/>
            <person name="Hauser L."/>
            <person name="Kyrpides N."/>
            <person name="Kim E."/>
            <person name="Stahl D."/>
            <person name="Richardson P."/>
        </authorList>
    </citation>
    <scope>NUCLEOTIDE SEQUENCE [LARGE SCALE GENOMIC DNA]</scope>
    <source>
        <strain evidence="9">EF01-2</strain>
    </source>
</reference>
<dbReference type="RefSeq" id="WP_011812330.1">
    <property type="nucleotide sequence ID" value="NC_008786.1"/>
</dbReference>
<dbReference type="PROSITE" id="PS50893">
    <property type="entry name" value="ABC_TRANSPORTER_2"/>
    <property type="match status" value="1"/>
</dbReference>
<dbReference type="GO" id="GO:0005524">
    <property type="term" value="F:ATP binding"/>
    <property type="evidence" value="ECO:0007669"/>
    <property type="project" value="UniProtKB-KW"/>
</dbReference>
<evidence type="ECO:0000313" key="9">
    <source>
        <dbReference type="Proteomes" id="UP000000374"/>
    </source>
</evidence>
<dbReference type="InterPro" id="IPR052156">
    <property type="entry name" value="BCAA_Transport_ATP-bd_LivF"/>
</dbReference>
<protein>
    <submittedName>
        <fullName evidence="8">ABC transporter related</fullName>
    </submittedName>
</protein>
<keyword evidence="3" id="KW-1003">Cell membrane</keyword>
<sequence>MLDVHDLCGGYGQAPVLHNVKMRLGRGETVALLGPNGAGKSTLLAALTATLPVRSGRAEMSGHDLIGMPSHRIVAEGLALIPEGRHVFAPMTVEDNLLLGSIRLQGRSAAAVRSRFEYVYDLFPRLAERRLQRTGTLSGGEQQMVAIGRALMSAPRLLLLDEPFMGLAPMVVQQILQALQVLRSTGMTMLLVEQKLDIALKHSDRAYVLVKGRIVCTDRSIQLAARTDLSQLYLGSG</sequence>
<dbReference type="PROSITE" id="PS00211">
    <property type="entry name" value="ABC_TRANSPORTER_1"/>
    <property type="match status" value="1"/>
</dbReference>
<dbReference type="GO" id="GO:0016887">
    <property type="term" value="F:ATP hydrolysis activity"/>
    <property type="evidence" value="ECO:0007669"/>
    <property type="project" value="InterPro"/>
</dbReference>
<dbReference type="InterPro" id="IPR017871">
    <property type="entry name" value="ABC_transporter-like_CS"/>
</dbReference>
<evidence type="ECO:0000259" key="7">
    <source>
        <dbReference type="PROSITE" id="PS50893"/>
    </source>
</evidence>
<dbReference type="GO" id="GO:0015807">
    <property type="term" value="P:L-amino acid transport"/>
    <property type="evidence" value="ECO:0007669"/>
    <property type="project" value="TreeGrafter"/>
</dbReference>
<dbReference type="InterPro" id="IPR003593">
    <property type="entry name" value="AAA+_ATPase"/>
</dbReference>
<dbReference type="CDD" id="cd03224">
    <property type="entry name" value="ABC_TM1139_LivF_branched"/>
    <property type="match status" value="1"/>
</dbReference>
<dbReference type="AlphaFoldDB" id="A1WRU0"/>
<dbReference type="STRING" id="391735.Veis_4650"/>
<dbReference type="Proteomes" id="UP000000374">
    <property type="component" value="Chromosome"/>
</dbReference>
<keyword evidence="2" id="KW-0813">Transport</keyword>
<dbReference type="HOGENOM" id="CLU_000604_1_2_4"/>
<comment type="similarity">
    <text evidence="1">Belongs to the ABC transporter superfamily.</text>
</comment>